<organism evidence="2 3">
    <name type="scientific">Enterococcus mundtii</name>
    <dbReference type="NCBI Taxonomy" id="53346"/>
    <lineage>
        <taxon>Bacteria</taxon>
        <taxon>Bacillati</taxon>
        <taxon>Bacillota</taxon>
        <taxon>Bacilli</taxon>
        <taxon>Lactobacillales</taxon>
        <taxon>Enterococcaceae</taxon>
        <taxon>Enterococcus</taxon>
    </lineage>
</organism>
<evidence type="ECO:0000313" key="3">
    <source>
        <dbReference type="Proteomes" id="UP000195024"/>
    </source>
</evidence>
<dbReference type="EMBL" id="NGMS01000002">
    <property type="protein sequence ID" value="OTP25480.1"/>
    <property type="molecule type" value="Genomic_DNA"/>
</dbReference>
<keyword evidence="1" id="KW-0175">Coiled coil</keyword>
<dbReference type="Gene3D" id="6.10.250.660">
    <property type="match status" value="1"/>
</dbReference>
<accession>A0A242KVX5</accession>
<reference evidence="2 3" key="1">
    <citation type="submission" date="2017-05" db="EMBL/GenBank/DDBJ databases">
        <title>The Genome Sequence of Enterococcus mundtii 6B1_DIV0119.</title>
        <authorList>
            <consortium name="The Broad Institute Genomics Platform"/>
            <consortium name="The Broad Institute Genomic Center for Infectious Diseases"/>
            <person name="Earl A."/>
            <person name="Manson A."/>
            <person name="Schwartman J."/>
            <person name="Gilmore M."/>
            <person name="Abouelleil A."/>
            <person name="Cao P."/>
            <person name="Chapman S."/>
            <person name="Cusick C."/>
            <person name="Shea T."/>
            <person name="Young S."/>
            <person name="Neafsey D."/>
            <person name="Nusbaum C."/>
            <person name="Birren B."/>
        </authorList>
    </citation>
    <scope>NUCLEOTIDE SEQUENCE [LARGE SCALE GENOMIC DNA]</scope>
    <source>
        <strain evidence="2 3">6B1_DIV0119</strain>
    </source>
</reference>
<dbReference type="RefSeq" id="WP_130029243.1">
    <property type="nucleotide sequence ID" value="NZ_WXOP01000015.1"/>
</dbReference>
<dbReference type="AlphaFoldDB" id="A0A242KVX5"/>
<comment type="caution">
    <text evidence="2">The sequence shown here is derived from an EMBL/GenBank/DDBJ whole genome shotgun (WGS) entry which is preliminary data.</text>
</comment>
<proteinExistence type="predicted"/>
<evidence type="ECO:0000313" key="2">
    <source>
        <dbReference type="EMBL" id="OTP25480.1"/>
    </source>
</evidence>
<sequence length="165" mass="18846">MGVNSSDNLSTSPTFTTNLVGGYNKAEVDSFLEKLKAEQEAKNHRIQELIRENAKKTTELINLIQANATVSSILKEKMSKIKVLEGASPSKQTEKLTDAIQITQAKEALSIEKERIHCLKNELKQRLYEFEDFRTRNIEVWCSSMTQLNENISESLRNKKRETLD</sequence>
<dbReference type="Proteomes" id="UP000195024">
    <property type="component" value="Unassembled WGS sequence"/>
</dbReference>
<feature type="coiled-coil region" evidence="1">
    <location>
        <begin position="32"/>
        <end position="66"/>
    </location>
</feature>
<gene>
    <name evidence="2" type="ORF">A5802_002633</name>
</gene>
<name>A0A242KVX5_ENTMU</name>
<evidence type="ECO:0000256" key="1">
    <source>
        <dbReference type="SAM" id="Coils"/>
    </source>
</evidence>
<protein>
    <submittedName>
        <fullName evidence="2">Uncharacterized protein</fullName>
    </submittedName>
</protein>